<evidence type="ECO:0000313" key="3">
    <source>
        <dbReference type="Proteomes" id="UP001642464"/>
    </source>
</evidence>
<keyword evidence="3" id="KW-1185">Reference proteome</keyword>
<sequence length="206" mass="22892">MKKYLMRYSVDAMGCDALRRCSAEVQEAVMERGLDGARNASSALLARIRDMTQRLRDGAGRGGHRDSPSAPWDGARRTERGTVAVPIGAGPIGQVAPPASRGRSLADEVEERWWKVEELKGSYIEVEDPYLIRYPRVLECSTVGSRLQYGFNWLFMVSFLSSGGTTTPTNGSQLPSTTLEDYLQRYGVDTMACEAMRRCSPEAMRR</sequence>
<feature type="region of interest" description="Disordered" evidence="1">
    <location>
        <begin position="55"/>
        <end position="78"/>
    </location>
</feature>
<gene>
    <name evidence="2" type="ORF">SCF082_LOCUS5504</name>
</gene>
<evidence type="ECO:0000313" key="2">
    <source>
        <dbReference type="EMBL" id="CAK8998138.1"/>
    </source>
</evidence>
<protein>
    <submittedName>
        <fullName evidence="2">Uncharacterized protein</fullName>
    </submittedName>
</protein>
<dbReference type="EMBL" id="CAXAMM010003002">
    <property type="protein sequence ID" value="CAK8998138.1"/>
    <property type="molecule type" value="Genomic_DNA"/>
</dbReference>
<name>A0ABP0I771_9DINO</name>
<dbReference type="Proteomes" id="UP001642464">
    <property type="component" value="Unassembled WGS sequence"/>
</dbReference>
<reference evidence="2 3" key="1">
    <citation type="submission" date="2024-02" db="EMBL/GenBank/DDBJ databases">
        <authorList>
            <person name="Chen Y."/>
            <person name="Shah S."/>
            <person name="Dougan E. K."/>
            <person name="Thang M."/>
            <person name="Chan C."/>
        </authorList>
    </citation>
    <scope>NUCLEOTIDE SEQUENCE [LARGE SCALE GENOMIC DNA]</scope>
</reference>
<comment type="caution">
    <text evidence="2">The sequence shown here is derived from an EMBL/GenBank/DDBJ whole genome shotgun (WGS) entry which is preliminary data.</text>
</comment>
<evidence type="ECO:0000256" key="1">
    <source>
        <dbReference type="SAM" id="MobiDB-lite"/>
    </source>
</evidence>
<proteinExistence type="predicted"/>
<accession>A0ABP0I771</accession>
<feature type="compositionally biased region" description="Basic and acidic residues" evidence="1">
    <location>
        <begin position="55"/>
        <end position="67"/>
    </location>
</feature>
<organism evidence="2 3">
    <name type="scientific">Durusdinium trenchii</name>
    <dbReference type="NCBI Taxonomy" id="1381693"/>
    <lineage>
        <taxon>Eukaryota</taxon>
        <taxon>Sar</taxon>
        <taxon>Alveolata</taxon>
        <taxon>Dinophyceae</taxon>
        <taxon>Suessiales</taxon>
        <taxon>Symbiodiniaceae</taxon>
        <taxon>Durusdinium</taxon>
    </lineage>
</organism>